<dbReference type="FunFam" id="3.40.50.720:FF:000084">
    <property type="entry name" value="Short-chain dehydrogenase reductase"/>
    <property type="match status" value="1"/>
</dbReference>
<accession>A0A2M8IZ84</accession>
<dbReference type="PANTHER" id="PTHR24321">
    <property type="entry name" value="DEHYDROGENASES, SHORT CHAIN"/>
    <property type="match status" value="1"/>
</dbReference>
<dbReference type="PROSITE" id="PS00061">
    <property type="entry name" value="ADH_SHORT"/>
    <property type="match status" value="1"/>
</dbReference>
<comment type="caution">
    <text evidence="3">The sequence shown here is derived from an EMBL/GenBank/DDBJ whole genome shotgun (WGS) entry which is preliminary data.</text>
</comment>
<comment type="similarity">
    <text evidence="1">Belongs to the short-chain dehydrogenases/reductases (SDR) family.</text>
</comment>
<organism evidence="3 4">
    <name type="scientific">Pseudooceanicola lipolyticus</name>
    <dbReference type="NCBI Taxonomy" id="2029104"/>
    <lineage>
        <taxon>Bacteria</taxon>
        <taxon>Pseudomonadati</taxon>
        <taxon>Pseudomonadota</taxon>
        <taxon>Alphaproteobacteria</taxon>
        <taxon>Rhodobacterales</taxon>
        <taxon>Paracoccaceae</taxon>
        <taxon>Pseudooceanicola</taxon>
    </lineage>
</organism>
<dbReference type="Proteomes" id="UP000231553">
    <property type="component" value="Unassembled WGS sequence"/>
</dbReference>
<dbReference type="OrthoDB" id="9804774at2"/>
<reference evidence="3 4" key="1">
    <citation type="journal article" date="2018" name="Int. J. Syst. Evol. Microbiol.">
        <title>Pseudooceanicola lipolyticus sp. nov., a marine alphaproteobacterium, reclassification of Oceanicola flagellatus as Pseudooceanicola flagellatus comb. nov. and emended description of the genus Pseudooceanicola.</title>
        <authorList>
            <person name="Huang M.-M."/>
            <person name="Guo L.-L."/>
            <person name="Wu Y.-H."/>
            <person name="Lai Q.-L."/>
            <person name="Shao Z.-Z."/>
            <person name="Wang C.-S."/>
            <person name="Wu M."/>
            <person name="Xu X.-W."/>
        </authorList>
    </citation>
    <scope>NUCLEOTIDE SEQUENCE [LARGE SCALE GENOMIC DNA]</scope>
    <source>
        <strain evidence="3 4">157</strain>
    </source>
</reference>
<keyword evidence="2" id="KW-0560">Oxidoreductase</keyword>
<dbReference type="PANTHER" id="PTHR24321:SF8">
    <property type="entry name" value="ESTRADIOL 17-BETA-DEHYDROGENASE 8-RELATED"/>
    <property type="match status" value="1"/>
</dbReference>
<dbReference type="EMBL" id="PGTB01000068">
    <property type="protein sequence ID" value="PJE35849.1"/>
    <property type="molecule type" value="Genomic_DNA"/>
</dbReference>
<protein>
    <submittedName>
        <fullName evidence="3">3-oxoacyl-[acyl-carrier-protein] reductase</fullName>
    </submittedName>
</protein>
<dbReference type="InterPro" id="IPR036291">
    <property type="entry name" value="NAD(P)-bd_dom_sf"/>
</dbReference>
<dbReference type="CDD" id="cd05233">
    <property type="entry name" value="SDR_c"/>
    <property type="match status" value="1"/>
</dbReference>
<name>A0A2M8IZ84_9RHOB</name>
<sequence length="256" mass="26850">MVDPRKRVLVTGGAAGIGRAIAARFLAEGARVAICDADRGAVEAFACEFPDAISAAADVTSEQEMATFLEEVEAVWGGVDVVCANAGTGGPAGPIENLSYAEWQRCIATNVHGCFLTCRWAARLMKSQESGLIVMTSSTAGIMGYPLRSPYAAAKWAVVGMTKTLAMELGPFGVRVNAVCPGAVEGPRMERVIANEAAARGESEEAVRQSYVTGVSMKTWVQAEDIANSIFFLASDAGRKISGQILAIDGHTETLA</sequence>
<gene>
    <name evidence="3" type="ORF">CVM52_15090</name>
</gene>
<dbReference type="Pfam" id="PF13561">
    <property type="entry name" value="adh_short_C2"/>
    <property type="match status" value="1"/>
</dbReference>
<proteinExistence type="inferred from homology"/>
<evidence type="ECO:0000313" key="3">
    <source>
        <dbReference type="EMBL" id="PJE35849.1"/>
    </source>
</evidence>
<keyword evidence="4" id="KW-1185">Reference proteome</keyword>
<dbReference type="InterPro" id="IPR002347">
    <property type="entry name" value="SDR_fam"/>
</dbReference>
<evidence type="ECO:0000313" key="4">
    <source>
        <dbReference type="Proteomes" id="UP000231553"/>
    </source>
</evidence>
<dbReference type="GO" id="GO:0016491">
    <property type="term" value="F:oxidoreductase activity"/>
    <property type="evidence" value="ECO:0007669"/>
    <property type="project" value="UniProtKB-KW"/>
</dbReference>
<dbReference type="AlphaFoldDB" id="A0A2M8IZ84"/>
<dbReference type="Gene3D" id="3.40.50.720">
    <property type="entry name" value="NAD(P)-binding Rossmann-like Domain"/>
    <property type="match status" value="1"/>
</dbReference>
<dbReference type="InterPro" id="IPR020904">
    <property type="entry name" value="Sc_DH/Rdtase_CS"/>
</dbReference>
<evidence type="ECO:0000256" key="2">
    <source>
        <dbReference type="ARBA" id="ARBA00023002"/>
    </source>
</evidence>
<dbReference type="PRINTS" id="PR00080">
    <property type="entry name" value="SDRFAMILY"/>
</dbReference>
<dbReference type="PRINTS" id="PR00081">
    <property type="entry name" value="GDHRDH"/>
</dbReference>
<dbReference type="RefSeq" id="WP_100163314.1">
    <property type="nucleotide sequence ID" value="NZ_PGTB01000068.1"/>
</dbReference>
<evidence type="ECO:0000256" key="1">
    <source>
        <dbReference type="ARBA" id="ARBA00006484"/>
    </source>
</evidence>
<dbReference type="SUPFAM" id="SSF51735">
    <property type="entry name" value="NAD(P)-binding Rossmann-fold domains"/>
    <property type="match status" value="1"/>
</dbReference>
<dbReference type="NCBIfam" id="NF009466">
    <property type="entry name" value="PRK12826.1-2"/>
    <property type="match status" value="1"/>
</dbReference>